<sequence>MRTTPDRIRHALSFEIIGLLLSTPLAAWVFNHGIFEIGVVGAVTSVVATVWNYLYNLMFDHAMQRRRGTTQKTPLIRVLHSVLFELGLLVMLLPFISWYLGTDLISAFVMDISYSIFYVCYAFVFNWAYDRAFPLPEWEMEASKTKKAEA</sequence>
<dbReference type="RefSeq" id="WP_188719083.1">
    <property type="nucleotide sequence ID" value="NZ_BMIF01000001.1"/>
</dbReference>
<dbReference type="EMBL" id="BMIF01000001">
    <property type="protein sequence ID" value="GGA52484.1"/>
    <property type="molecule type" value="Genomic_DNA"/>
</dbReference>
<feature type="domain" description="Chlorhexidine efflux transporter" evidence="2">
    <location>
        <begin position="2"/>
        <end position="65"/>
    </location>
</feature>
<feature type="transmembrane region" description="Helical" evidence="1">
    <location>
        <begin position="78"/>
        <end position="100"/>
    </location>
</feature>
<reference evidence="3" key="2">
    <citation type="submission" date="2020-09" db="EMBL/GenBank/DDBJ databases">
        <authorList>
            <person name="Sun Q."/>
            <person name="Zhou Y."/>
        </authorList>
    </citation>
    <scope>NUCLEOTIDE SEQUENCE</scope>
    <source>
        <strain evidence="3">CGMCC 1.15320</strain>
    </source>
</reference>
<gene>
    <name evidence="3" type="ORF">GCM10011385_02250</name>
</gene>
<protein>
    <submittedName>
        <fullName evidence="3">Membrane protein</fullName>
    </submittedName>
</protein>
<dbReference type="Pfam" id="PF05232">
    <property type="entry name" value="BTP"/>
    <property type="match status" value="2"/>
</dbReference>
<dbReference type="Proteomes" id="UP000636264">
    <property type="component" value="Unassembled WGS sequence"/>
</dbReference>
<evidence type="ECO:0000313" key="4">
    <source>
        <dbReference type="Proteomes" id="UP000636264"/>
    </source>
</evidence>
<keyword evidence="1" id="KW-0812">Transmembrane</keyword>
<feature type="transmembrane region" description="Helical" evidence="1">
    <location>
        <begin position="112"/>
        <end position="129"/>
    </location>
</feature>
<dbReference type="NCBIfam" id="NF033664">
    <property type="entry name" value="PACE_transport"/>
    <property type="match status" value="1"/>
</dbReference>
<evidence type="ECO:0000259" key="2">
    <source>
        <dbReference type="Pfam" id="PF05232"/>
    </source>
</evidence>
<dbReference type="InterPro" id="IPR058208">
    <property type="entry name" value="PACE"/>
</dbReference>
<dbReference type="InterPro" id="IPR007896">
    <property type="entry name" value="BTP_bacteria"/>
</dbReference>
<accession>A0A916VY25</accession>
<keyword evidence="4" id="KW-1185">Reference proteome</keyword>
<reference evidence="3" key="1">
    <citation type="journal article" date="2014" name="Int. J. Syst. Evol. Microbiol.">
        <title>Complete genome sequence of Corynebacterium casei LMG S-19264T (=DSM 44701T), isolated from a smear-ripened cheese.</title>
        <authorList>
            <consortium name="US DOE Joint Genome Institute (JGI-PGF)"/>
            <person name="Walter F."/>
            <person name="Albersmeier A."/>
            <person name="Kalinowski J."/>
            <person name="Ruckert C."/>
        </authorList>
    </citation>
    <scope>NUCLEOTIDE SEQUENCE</scope>
    <source>
        <strain evidence="3">CGMCC 1.15320</strain>
    </source>
</reference>
<evidence type="ECO:0000313" key="3">
    <source>
        <dbReference type="EMBL" id="GGA52484.1"/>
    </source>
</evidence>
<feature type="transmembrane region" description="Helical" evidence="1">
    <location>
        <begin position="37"/>
        <end position="57"/>
    </location>
</feature>
<comment type="caution">
    <text evidence="3">The sequence shown here is derived from an EMBL/GenBank/DDBJ whole genome shotgun (WGS) entry which is preliminary data.</text>
</comment>
<name>A0A916VY25_9HYPH</name>
<dbReference type="AlphaFoldDB" id="A0A916VY25"/>
<organism evidence="3 4">
    <name type="scientific">Nitratireductor aestuarii</name>
    <dbReference type="NCBI Taxonomy" id="1735103"/>
    <lineage>
        <taxon>Bacteria</taxon>
        <taxon>Pseudomonadati</taxon>
        <taxon>Pseudomonadota</taxon>
        <taxon>Alphaproteobacteria</taxon>
        <taxon>Hyphomicrobiales</taxon>
        <taxon>Phyllobacteriaceae</taxon>
        <taxon>Nitratireductor</taxon>
    </lineage>
</organism>
<feature type="domain" description="Chlorhexidine efflux transporter" evidence="2">
    <location>
        <begin position="72"/>
        <end position="134"/>
    </location>
</feature>
<feature type="transmembrane region" description="Helical" evidence="1">
    <location>
        <begin position="12"/>
        <end position="31"/>
    </location>
</feature>
<evidence type="ECO:0000256" key="1">
    <source>
        <dbReference type="SAM" id="Phobius"/>
    </source>
</evidence>
<proteinExistence type="predicted"/>
<keyword evidence="1" id="KW-0472">Membrane</keyword>
<keyword evidence="1" id="KW-1133">Transmembrane helix</keyword>